<gene>
    <name evidence="3" type="ORF">HU737_012325</name>
    <name evidence="2" type="ORF">HU737_23005</name>
</gene>
<dbReference type="EMBL" id="JABWRE010000025">
    <property type="protein sequence ID" value="MBC3443572.1"/>
    <property type="molecule type" value="Genomic_DNA"/>
</dbReference>
<dbReference type="InterPro" id="IPR032623">
    <property type="entry name" value="FecR_N"/>
</dbReference>
<evidence type="ECO:0000259" key="1">
    <source>
        <dbReference type="Pfam" id="PF16220"/>
    </source>
</evidence>
<sequence length="308" mass="34107">MSASAERIPEAIVCKAIEWQMRLREHPDSHELHAQLQAWRLRDGRHELAWQRMRQLSGHFNASQLPDAAQTNALLRRAETDLGRRRMLKLLGVGAALGASTLLVSKAPPGWRSDFATATGERRQLALASDLQVMLNTNSAVDVHGHALTLRAGEVLLDGADWRAHCRYALCDGKQARAVLREQQGYSELHVERGEVLVRASSGMRSVQAGTGLAIDAQGMRALAPGPLDPFAWSRGLLMVSDIRLGDLLAEAGRYRHGWLGCDAAVADLRLSGVFRLDEPALMLRNITHLLPVRIVERSRWWVRVVPA</sequence>
<dbReference type="Pfam" id="PF16220">
    <property type="entry name" value="DUF4880"/>
    <property type="match status" value="1"/>
</dbReference>
<dbReference type="RefSeq" id="WP_186557240.1">
    <property type="nucleotide sequence ID" value="NZ_JABWRE020000001.1"/>
</dbReference>
<evidence type="ECO:0000313" key="3">
    <source>
        <dbReference type="EMBL" id="MBV4536771.1"/>
    </source>
</evidence>
<feature type="domain" description="FecR N-terminal" evidence="1">
    <location>
        <begin position="16"/>
        <end position="56"/>
    </location>
</feature>
<reference evidence="2" key="1">
    <citation type="journal article" date="2020" name="Microorganisms">
        <title>Reliable Identification of Environmental Pseudomonas Isolates Using the rpoD Gene.</title>
        <authorList>
            <consortium name="The Broad Institute Genome Sequencing Platform"/>
            <person name="Girard L."/>
            <person name="Lood C."/>
            <person name="Rokni-Zadeh H."/>
            <person name="van Noort V."/>
            <person name="Lavigne R."/>
            <person name="De Mot R."/>
        </authorList>
    </citation>
    <scope>NUCLEOTIDE SEQUENCE</scope>
    <source>
        <strain evidence="2">SWRI10</strain>
    </source>
</reference>
<protein>
    <submittedName>
        <fullName evidence="2">DUF4880 domain-containing protein</fullName>
    </submittedName>
</protein>
<organism evidence="2">
    <name type="scientific">Pseudomonas urmiensis</name>
    <dbReference type="NCBI Taxonomy" id="2745493"/>
    <lineage>
        <taxon>Bacteria</taxon>
        <taxon>Pseudomonadati</taxon>
        <taxon>Pseudomonadota</taxon>
        <taxon>Gammaproteobacteria</taxon>
        <taxon>Pseudomonadales</taxon>
        <taxon>Pseudomonadaceae</taxon>
        <taxon>Pseudomonas</taxon>
    </lineage>
</organism>
<dbReference type="PANTHER" id="PTHR30273:SF2">
    <property type="entry name" value="PROTEIN FECR"/>
    <property type="match status" value="1"/>
</dbReference>
<evidence type="ECO:0000313" key="2">
    <source>
        <dbReference type="EMBL" id="MBC3443572.1"/>
    </source>
</evidence>
<reference evidence="2" key="2">
    <citation type="submission" date="2020-07" db="EMBL/GenBank/DDBJ databases">
        <authorList>
            <person name="Lood C."/>
            <person name="Girard L."/>
        </authorList>
    </citation>
    <scope>NUCLEOTIDE SEQUENCE</scope>
    <source>
        <strain evidence="2">SWRI10</strain>
    </source>
</reference>
<dbReference type="AlphaFoldDB" id="A0A923JWR6"/>
<dbReference type="GO" id="GO:0016989">
    <property type="term" value="F:sigma factor antagonist activity"/>
    <property type="evidence" value="ECO:0007669"/>
    <property type="project" value="TreeGrafter"/>
</dbReference>
<comment type="caution">
    <text evidence="2">The sequence shown here is derived from an EMBL/GenBank/DDBJ whole genome shotgun (WGS) entry which is preliminary data.</text>
</comment>
<proteinExistence type="predicted"/>
<dbReference type="Proteomes" id="UP000599879">
    <property type="component" value="Unassembled WGS sequence"/>
</dbReference>
<dbReference type="EMBL" id="JABWRE020000001">
    <property type="protein sequence ID" value="MBV4536771.1"/>
    <property type="molecule type" value="Genomic_DNA"/>
</dbReference>
<accession>A0A923JWR6</accession>
<reference evidence="3" key="3">
    <citation type="submission" date="2021-06" db="EMBL/GenBank/DDBJ databases">
        <title>Updating the genus Pseudomonas: Description of 43 new species and partition of the Pseudomonas putida group.</title>
        <authorList>
            <person name="Girard L."/>
            <person name="Lood C."/>
            <person name="Vandamme P."/>
            <person name="Rokni-Zadeh H."/>
            <person name="Van Noort V."/>
            <person name="Hofte M."/>
            <person name="Lavigne R."/>
            <person name="De Mot R."/>
        </authorList>
    </citation>
    <scope>NUCLEOTIDE SEQUENCE</scope>
    <source>
        <strain evidence="3">SWRI10</strain>
    </source>
</reference>
<dbReference type="PIRSF" id="PIRSF018266">
    <property type="entry name" value="FecR"/>
    <property type="match status" value="1"/>
</dbReference>
<dbReference type="PANTHER" id="PTHR30273">
    <property type="entry name" value="PERIPLASMIC SIGNAL SENSOR AND SIGMA FACTOR ACTIVATOR FECR-RELATED"/>
    <property type="match status" value="1"/>
</dbReference>
<dbReference type="InterPro" id="IPR012373">
    <property type="entry name" value="Ferrdict_sens_TM"/>
</dbReference>
<name>A0A923JWR6_9PSED</name>